<sequence length="106" mass="12192">MKKAWILKLIFICSFVLLGERVSTSPNFLSSSRAFLHTTIDHSDAIVAIELEDEVEDEALSFFSLLSTFEWKATPFFLILFFALILNAQHAQAKIPSYLRFHNLRL</sequence>
<name>A0ABW6D9X3_9BACT</name>
<keyword evidence="1" id="KW-1133">Transmembrane helix</keyword>
<dbReference type="RefSeq" id="WP_377978757.1">
    <property type="nucleotide sequence ID" value="NZ_JBBKXY010000002.1"/>
</dbReference>
<gene>
    <name evidence="2" type="ORF">SKC35_07425</name>
</gene>
<evidence type="ECO:0000313" key="3">
    <source>
        <dbReference type="Proteomes" id="UP001598112"/>
    </source>
</evidence>
<keyword evidence="1" id="KW-0812">Transmembrane</keyword>
<keyword evidence="1" id="KW-0472">Membrane</keyword>
<keyword evidence="3" id="KW-1185">Reference proteome</keyword>
<evidence type="ECO:0000313" key="2">
    <source>
        <dbReference type="EMBL" id="MFD3293512.1"/>
    </source>
</evidence>
<evidence type="ECO:0000256" key="1">
    <source>
        <dbReference type="SAM" id="Phobius"/>
    </source>
</evidence>
<dbReference type="Proteomes" id="UP001598112">
    <property type="component" value="Unassembled WGS sequence"/>
</dbReference>
<reference evidence="2 3" key="1">
    <citation type="submission" date="2024-03" db="EMBL/GenBank/DDBJ databases">
        <title>Aquirufa genome sequencing.</title>
        <authorList>
            <person name="Pitt A."/>
            <person name="Hahn M.W."/>
        </authorList>
    </citation>
    <scope>NUCLEOTIDE SEQUENCE [LARGE SCALE GENOMIC DNA]</scope>
    <source>
        <strain evidence="2 3">KTFRIE-69F</strain>
    </source>
</reference>
<feature type="transmembrane region" description="Helical" evidence="1">
    <location>
        <begin position="73"/>
        <end position="91"/>
    </location>
</feature>
<accession>A0ABW6D9X3</accession>
<organism evidence="2 3">
    <name type="scientific">Aquirufa originis</name>
    <dbReference type="NCBI Taxonomy" id="3096514"/>
    <lineage>
        <taxon>Bacteria</taxon>
        <taxon>Pseudomonadati</taxon>
        <taxon>Bacteroidota</taxon>
        <taxon>Cytophagia</taxon>
        <taxon>Cytophagales</taxon>
        <taxon>Flectobacillaceae</taxon>
        <taxon>Aquirufa</taxon>
    </lineage>
</organism>
<comment type="caution">
    <text evidence="2">The sequence shown here is derived from an EMBL/GenBank/DDBJ whole genome shotgun (WGS) entry which is preliminary data.</text>
</comment>
<proteinExistence type="predicted"/>
<dbReference type="EMBL" id="JBBKXY010000002">
    <property type="protein sequence ID" value="MFD3293512.1"/>
    <property type="molecule type" value="Genomic_DNA"/>
</dbReference>
<protein>
    <submittedName>
        <fullName evidence="2">Uncharacterized protein</fullName>
    </submittedName>
</protein>